<dbReference type="GO" id="GO:0061630">
    <property type="term" value="F:ubiquitin protein ligase activity"/>
    <property type="evidence" value="ECO:0007669"/>
    <property type="project" value="TreeGrafter"/>
</dbReference>
<evidence type="ECO:0000259" key="8">
    <source>
        <dbReference type="PROSITE" id="PS51194"/>
    </source>
</evidence>
<dbReference type="PANTHER" id="PTHR45865">
    <property type="entry name" value="E3 UBIQUITIN-PROTEIN LIGASE SHPRH FAMILY MEMBER"/>
    <property type="match status" value="1"/>
</dbReference>
<evidence type="ECO:0000256" key="5">
    <source>
        <dbReference type="PROSITE-ProRule" id="PRU00175"/>
    </source>
</evidence>
<dbReference type="InterPro" id="IPR019786">
    <property type="entry name" value="Zinc_finger_PHD-type_CS"/>
</dbReference>
<dbReference type="GO" id="GO:0008270">
    <property type="term" value="F:zinc ion binding"/>
    <property type="evidence" value="ECO:0007669"/>
    <property type="project" value="UniProtKB-KW"/>
</dbReference>
<dbReference type="PROSITE" id="PS51194">
    <property type="entry name" value="HELICASE_CTER"/>
    <property type="match status" value="1"/>
</dbReference>
<feature type="domain" description="Helicase ATP-binding" evidence="7">
    <location>
        <begin position="474"/>
        <end position="628"/>
    </location>
</feature>
<evidence type="ECO:0000256" key="3">
    <source>
        <dbReference type="ARBA" id="ARBA00022801"/>
    </source>
</evidence>
<dbReference type="GO" id="GO:0005737">
    <property type="term" value="C:cytoplasm"/>
    <property type="evidence" value="ECO:0007669"/>
    <property type="project" value="UniProtKB-ARBA"/>
</dbReference>
<feature type="domain" description="Helicase C-terminal" evidence="8">
    <location>
        <begin position="1283"/>
        <end position="1437"/>
    </location>
</feature>
<dbReference type="InterPro" id="IPR038718">
    <property type="entry name" value="SNF2-like_sf"/>
</dbReference>
<protein>
    <recommendedName>
        <fullName evidence="11">E3 ubiquitin-protein ligase SHPRH</fullName>
    </recommendedName>
</protein>
<dbReference type="InterPro" id="IPR048686">
    <property type="entry name" value="SHPRH_helical_1st"/>
</dbReference>
<dbReference type="CDD" id="cd18070">
    <property type="entry name" value="DEXQc_SHPRH"/>
    <property type="match status" value="1"/>
</dbReference>
<dbReference type="Gene3D" id="3.30.40.10">
    <property type="entry name" value="Zinc/RING finger domain, C3HC4 (zinc finger)"/>
    <property type="match status" value="2"/>
</dbReference>
<dbReference type="FunFam" id="3.40.50.10810:FF:000013">
    <property type="entry name" value="E3 ubiquitin-protein ligase SHPRH isoform X2"/>
    <property type="match status" value="1"/>
</dbReference>
<keyword evidence="3" id="KW-0378">Hydrolase</keyword>
<dbReference type="SMART" id="SM00184">
    <property type="entry name" value="RING"/>
    <property type="match status" value="1"/>
</dbReference>
<dbReference type="InterPro" id="IPR017907">
    <property type="entry name" value="Znf_RING_CS"/>
</dbReference>
<name>A0AAN9VTQ3_9ORTH</name>
<dbReference type="Gene3D" id="1.25.40.10">
    <property type="entry name" value="Tetratricopeptide repeat domain"/>
    <property type="match status" value="1"/>
</dbReference>
<evidence type="ECO:0000259" key="7">
    <source>
        <dbReference type="PROSITE" id="PS51192"/>
    </source>
</evidence>
<dbReference type="Pfam" id="PF21325">
    <property type="entry name" value="SHPRH_helical-1st"/>
    <property type="match status" value="1"/>
</dbReference>
<evidence type="ECO:0000256" key="4">
    <source>
        <dbReference type="ARBA" id="ARBA00022833"/>
    </source>
</evidence>
<sequence length="1460" mass="168708">MLTNDVFFLDDDICEFEETIVETSENYVKRSKKKKKNSKIDETLQNFLDDCDLYISVKTDYSDIVGTVFNIGGIRLKISGINEDLMALKEFWLYVSNIPNRSFIYLEVGSEVKYCGVDGNLDTELFTGLANKCFGLQLVQNVGNVININILLFESLCQDSVSLIDAKLRNTVLSFFYHVDLTVPEDISHTSLVDLEALYSSVKRQLENISVGNVQHQDLVPKLRPYQERAVSWMLQKETLNYTMDIASHFFTKIVVGDNQAFFYNKYEGYLVLQEPHSELLPKGGILADEMGLGKTVEVLALILLNPSSEQRTTDSQILDKCAKIFEPKSCKAQDSASSDENYSEEEWEDFEMFQKNKDLNLSSSQRRTQLKRRCTAVREETHSTKRSSKGETFQALEQWYNKILSQTSVRARSSCMFLEQDKTPGLKCVCGEERKKLTRIQCCTCFDWQHVQCMGNPNTKGYNCPQCWQKMEPINSRTTLIVSPTSINNQWLLEIEKHISDKSFKTLVYRGVQKDGFLQPHFIADYHLVLTTYEILRKELVHADVNSTDQGRSLRYSKRFFAVPSPLVNIKWWRVCLDEAQMVEHSTSKTAEMANRLDAIHRWAISGTPVQKTVQDLFGLIQFLGVEPYCSQRYWTRCLYIPYCQGNTEPLHKLLDLIMWRTMKKDVLHEINIPEQTHQFHWLNFTPVEEHFYRLQHTLCTNDFILMCSKFGEINVPLKSLNRTILHRLLKPLLRLRQACSHHHVVRGFLVGQKATMTMEELLESLLKKTKLEAEECFRRTIAAMNGLAGIHIIKEMWTEAIEHYREVLRISEEYKDSLKMDTLQRIHTLHNLAEVLCVHSENIPPTLRDHKLQQEATELEEKFMNKQDEKVATAQEALSSLTSHVHELLSSFSVGRDEWWSESIMWLMTHDEKGEFLTRVHFELLENQKPGQNSIINRVKTLASVEHQLTLWSDELFQNREEALKKLQLLKEASQLDLANEAVECHLRTNNLNSTRKKKCRLCKIELFLKQYESLLFAVSNKQTQHSFVGEVMIMNHLNQGTWKPSEHERILRVLLTFVRNKRASVELLEDGNQFLKVLEALKKEFKQLRYTWTQMRDRVSVQDELHMAKLRLRIRFEDERVPQRSQKHNPLHQLSSLLTNKMETIHVIESHEVEAHAARFQSDRLQSEAELRRKIGQLQYLKNLEKNQGCKTNPDPCPICRIELGEKWSVLQCGHCFCVECIQQLMQSSVHRTINVKCPVCRDVTLSCDISFVDIGAKSQDEDKWPDTSVFGSFSTKIEAVVRCLLSIRKKQPDVKALVFSTWEKVLDVLEKALGMNEISFCRLQSGPKYKASLQLFKEEAQHVTALLIPVSLGAKGLNLIEATHVLLVDPMLNLADELQAIGRVHRIGQTKKTTVHHFFIRGTIEERIYEATRTSGEKWSDNSITVQQLKALFNSQSEICPDTSSSNDTQDVISDS</sequence>
<evidence type="ECO:0000256" key="1">
    <source>
        <dbReference type="ARBA" id="ARBA00022723"/>
    </source>
</evidence>
<dbReference type="PROSITE" id="PS00518">
    <property type="entry name" value="ZF_RING_1"/>
    <property type="match status" value="1"/>
</dbReference>
<evidence type="ECO:0000313" key="10">
    <source>
        <dbReference type="Proteomes" id="UP001378592"/>
    </source>
</evidence>
<dbReference type="CDD" id="cd18793">
    <property type="entry name" value="SF2_C_SNF"/>
    <property type="match status" value="1"/>
</dbReference>
<dbReference type="Pfam" id="PF00271">
    <property type="entry name" value="Helicase_C"/>
    <property type="match status" value="1"/>
</dbReference>
<dbReference type="EMBL" id="JAZDUA010000064">
    <property type="protein sequence ID" value="KAK7870098.1"/>
    <property type="molecule type" value="Genomic_DNA"/>
</dbReference>
<evidence type="ECO:0000313" key="9">
    <source>
        <dbReference type="EMBL" id="KAK7870098.1"/>
    </source>
</evidence>
<evidence type="ECO:0000256" key="2">
    <source>
        <dbReference type="ARBA" id="ARBA00022771"/>
    </source>
</evidence>
<dbReference type="GO" id="GO:0016787">
    <property type="term" value="F:hydrolase activity"/>
    <property type="evidence" value="ECO:0007669"/>
    <property type="project" value="UniProtKB-KW"/>
</dbReference>
<dbReference type="PANTHER" id="PTHR45865:SF1">
    <property type="entry name" value="E3 UBIQUITIN-PROTEIN LIGASE SHPRH"/>
    <property type="match status" value="1"/>
</dbReference>
<dbReference type="PROSITE" id="PS01359">
    <property type="entry name" value="ZF_PHD_1"/>
    <property type="match status" value="1"/>
</dbReference>
<dbReference type="SMART" id="SM00490">
    <property type="entry name" value="HELICc"/>
    <property type="match status" value="1"/>
</dbReference>
<dbReference type="Pfam" id="PF00176">
    <property type="entry name" value="SNF2-rel_dom"/>
    <property type="match status" value="1"/>
</dbReference>
<dbReference type="Gene3D" id="3.40.50.300">
    <property type="entry name" value="P-loop containing nucleotide triphosphate hydrolases"/>
    <property type="match status" value="1"/>
</dbReference>
<dbReference type="InterPro" id="IPR013083">
    <property type="entry name" value="Znf_RING/FYVE/PHD"/>
</dbReference>
<dbReference type="InterPro" id="IPR011990">
    <property type="entry name" value="TPR-like_helical_dom_sf"/>
</dbReference>
<evidence type="ECO:0000259" key="6">
    <source>
        <dbReference type="PROSITE" id="PS50089"/>
    </source>
</evidence>
<dbReference type="InterPro" id="IPR052583">
    <property type="entry name" value="ATP-helicase/E3_Ub-Ligase"/>
</dbReference>
<dbReference type="Pfam" id="PF13639">
    <property type="entry name" value="zf-RING_2"/>
    <property type="match status" value="1"/>
</dbReference>
<dbReference type="InterPro" id="IPR000330">
    <property type="entry name" value="SNF2_N"/>
</dbReference>
<dbReference type="PROSITE" id="PS51192">
    <property type="entry name" value="HELICASE_ATP_BIND_1"/>
    <property type="match status" value="1"/>
</dbReference>
<dbReference type="GO" id="GO:0006974">
    <property type="term" value="P:DNA damage response"/>
    <property type="evidence" value="ECO:0007669"/>
    <property type="project" value="TreeGrafter"/>
</dbReference>
<feature type="domain" description="RING-type" evidence="6">
    <location>
        <begin position="1200"/>
        <end position="1245"/>
    </location>
</feature>
<evidence type="ECO:0008006" key="11">
    <source>
        <dbReference type="Google" id="ProtNLM"/>
    </source>
</evidence>
<accession>A0AAN9VTQ3</accession>
<dbReference type="InterPro" id="IPR014001">
    <property type="entry name" value="Helicase_ATP-bd"/>
</dbReference>
<dbReference type="InterPro" id="IPR027417">
    <property type="entry name" value="P-loop_NTPase"/>
</dbReference>
<dbReference type="InterPro" id="IPR048695">
    <property type="entry name" value="SHPRH_helical_2nd"/>
</dbReference>
<gene>
    <name evidence="9" type="ORF">R5R35_011078</name>
</gene>
<dbReference type="InterPro" id="IPR049730">
    <property type="entry name" value="SNF2/RAD54-like_C"/>
</dbReference>
<organism evidence="9 10">
    <name type="scientific">Gryllus longicercus</name>
    <dbReference type="NCBI Taxonomy" id="2509291"/>
    <lineage>
        <taxon>Eukaryota</taxon>
        <taxon>Metazoa</taxon>
        <taxon>Ecdysozoa</taxon>
        <taxon>Arthropoda</taxon>
        <taxon>Hexapoda</taxon>
        <taxon>Insecta</taxon>
        <taxon>Pterygota</taxon>
        <taxon>Neoptera</taxon>
        <taxon>Polyneoptera</taxon>
        <taxon>Orthoptera</taxon>
        <taxon>Ensifera</taxon>
        <taxon>Gryllidea</taxon>
        <taxon>Grylloidea</taxon>
        <taxon>Gryllidae</taxon>
        <taxon>Gryllinae</taxon>
        <taxon>Gryllus</taxon>
    </lineage>
</organism>
<dbReference type="SUPFAM" id="SSF57850">
    <property type="entry name" value="RING/U-box"/>
    <property type="match status" value="1"/>
</dbReference>
<dbReference type="GO" id="GO:0005524">
    <property type="term" value="F:ATP binding"/>
    <property type="evidence" value="ECO:0007669"/>
    <property type="project" value="InterPro"/>
</dbReference>
<dbReference type="SUPFAM" id="SSF52540">
    <property type="entry name" value="P-loop containing nucleoside triphosphate hydrolases"/>
    <property type="match status" value="2"/>
</dbReference>
<dbReference type="CDD" id="cd16569">
    <property type="entry name" value="RING-HC_SHPRH-like"/>
    <property type="match status" value="1"/>
</dbReference>
<dbReference type="SMART" id="SM00487">
    <property type="entry name" value="DEXDc"/>
    <property type="match status" value="1"/>
</dbReference>
<dbReference type="Proteomes" id="UP001378592">
    <property type="component" value="Unassembled WGS sequence"/>
</dbReference>
<dbReference type="InterPro" id="IPR001650">
    <property type="entry name" value="Helicase_C-like"/>
</dbReference>
<proteinExistence type="predicted"/>
<dbReference type="SUPFAM" id="SSF57903">
    <property type="entry name" value="FYVE/PHD zinc finger"/>
    <property type="match status" value="1"/>
</dbReference>
<comment type="caution">
    <text evidence="9">The sequence shown here is derived from an EMBL/GenBank/DDBJ whole genome shotgun (WGS) entry which is preliminary data.</text>
</comment>
<keyword evidence="2 5" id="KW-0863">Zinc-finger</keyword>
<dbReference type="GO" id="GO:0005634">
    <property type="term" value="C:nucleus"/>
    <property type="evidence" value="ECO:0007669"/>
    <property type="project" value="TreeGrafter"/>
</dbReference>
<dbReference type="SUPFAM" id="SSF48452">
    <property type="entry name" value="TPR-like"/>
    <property type="match status" value="1"/>
</dbReference>
<dbReference type="InterPro" id="IPR011011">
    <property type="entry name" value="Znf_FYVE_PHD"/>
</dbReference>
<dbReference type="InterPro" id="IPR001841">
    <property type="entry name" value="Znf_RING"/>
</dbReference>
<dbReference type="Gene3D" id="3.40.50.10810">
    <property type="entry name" value="Tandem AAA-ATPase domain"/>
    <property type="match status" value="2"/>
</dbReference>
<dbReference type="GO" id="GO:0000209">
    <property type="term" value="P:protein polyubiquitination"/>
    <property type="evidence" value="ECO:0007669"/>
    <property type="project" value="TreeGrafter"/>
</dbReference>
<dbReference type="Pfam" id="PF21324">
    <property type="entry name" value="SHPRH_helical-2nd"/>
    <property type="match status" value="1"/>
</dbReference>
<reference evidence="9 10" key="1">
    <citation type="submission" date="2024-03" db="EMBL/GenBank/DDBJ databases">
        <title>The genome assembly and annotation of the cricket Gryllus longicercus Weissman &amp; Gray.</title>
        <authorList>
            <person name="Szrajer S."/>
            <person name="Gray D."/>
            <person name="Ylla G."/>
        </authorList>
    </citation>
    <scope>NUCLEOTIDE SEQUENCE [LARGE SCALE GENOMIC DNA]</scope>
    <source>
        <strain evidence="9">DAG 2021-001</strain>
        <tissue evidence="9">Whole body minus gut</tissue>
    </source>
</reference>
<keyword evidence="4" id="KW-0862">Zinc</keyword>
<keyword evidence="1" id="KW-0479">Metal-binding</keyword>
<dbReference type="PROSITE" id="PS50089">
    <property type="entry name" value="ZF_RING_2"/>
    <property type="match status" value="1"/>
</dbReference>
<keyword evidence="10" id="KW-1185">Reference proteome</keyword>